<dbReference type="GO" id="GO:0031120">
    <property type="term" value="P:snRNA pseudouridine synthesis"/>
    <property type="evidence" value="ECO:0007669"/>
    <property type="project" value="TreeGrafter"/>
</dbReference>
<name>A0A7J3SKJ2_9CREN</name>
<gene>
    <name evidence="3" type="ORF">ENW83_01020</name>
</gene>
<dbReference type="Gene3D" id="3.30.2350.10">
    <property type="entry name" value="Pseudouridine synthase"/>
    <property type="match status" value="1"/>
</dbReference>
<dbReference type="InterPro" id="IPR004802">
    <property type="entry name" value="tRNA_PsdUridine_synth_B_fam"/>
</dbReference>
<evidence type="ECO:0000259" key="2">
    <source>
        <dbReference type="SMART" id="SM01136"/>
    </source>
</evidence>
<dbReference type="GO" id="GO:0031118">
    <property type="term" value="P:rRNA pseudouridine synthesis"/>
    <property type="evidence" value="ECO:0007669"/>
    <property type="project" value="TreeGrafter"/>
</dbReference>
<sequence length="108" mass="12020">MEVLAKDVLNIIDEKLAQFCKEGRDWVIRVESFKALKPLQKPESETLEEKLQNGILVIDKPPGPTSHEVVAYIKKMLGIKRAGHGGTLEGALLPEKPEGDRRSSCSLR</sequence>
<dbReference type="SUPFAM" id="SSF55120">
    <property type="entry name" value="Pseudouridine synthase"/>
    <property type="match status" value="1"/>
</dbReference>
<dbReference type="SMART" id="SM01136">
    <property type="entry name" value="DKCLD"/>
    <property type="match status" value="1"/>
</dbReference>
<evidence type="ECO:0000313" key="3">
    <source>
        <dbReference type="EMBL" id="HGZ59775.1"/>
    </source>
</evidence>
<evidence type="ECO:0000256" key="1">
    <source>
        <dbReference type="SAM" id="MobiDB-lite"/>
    </source>
</evidence>
<dbReference type="Pfam" id="PF08068">
    <property type="entry name" value="DKCLD"/>
    <property type="match status" value="1"/>
</dbReference>
<organism evidence="3">
    <name type="scientific">Fervidicoccus fontis</name>
    <dbReference type="NCBI Taxonomy" id="683846"/>
    <lineage>
        <taxon>Archaea</taxon>
        <taxon>Thermoproteota</taxon>
        <taxon>Thermoprotei</taxon>
        <taxon>Fervidicoccales</taxon>
        <taxon>Fervidicoccaceae</taxon>
        <taxon>Fervidicoccus</taxon>
    </lineage>
</organism>
<dbReference type="InterPro" id="IPR012960">
    <property type="entry name" value="Dyskerin-like"/>
</dbReference>
<feature type="region of interest" description="Disordered" evidence="1">
    <location>
        <begin position="84"/>
        <end position="108"/>
    </location>
</feature>
<dbReference type="AlphaFoldDB" id="A0A7J3SKJ2"/>
<comment type="caution">
    <text evidence="3">The sequence shown here is derived from an EMBL/GenBank/DDBJ whole genome shotgun (WGS) entry which is preliminary data.</text>
</comment>
<feature type="compositionally biased region" description="Basic and acidic residues" evidence="1">
    <location>
        <begin position="95"/>
        <end position="108"/>
    </location>
</feature>
<dbReference type="InterPro" id="IPR020103">
    <property type="entry name" value="PsdUridine_synth_cat_dom_sf"/>
</dbReference>
<dbReference type="GO" id="GO:0009982">
    <property type="term" value="F:pseudouridine synthase activity"/>
    <property type="evidence" value="ECO:0007669"/>
    <property type="project" value="InterPro"/>
</dbReference>
<proteinExistence type="predicted"/>
<dbReference type="PANTHER" id="PTHR23127:SF0">
    <property type="entry name" value="H_ACA RIBONUCLEOPROTEIN COMPLEX SUBUNIT DKC1"/>
    <property type="match status" value="1"/>
</dbReference>
<accession>A0A7J3SKJ2</accession>
<protein>
    <submittedName>
        <fullName evidence="3">tRNA pseudouridine synthase A</fullName>
    </submittedName>
</protein>
<dbReference type="GO" id="GO:1990481">
    <property type="term" value="P:mRNA pseudouridine synthesis"/>
    <property type="evidence" value="ECO:0007669"/>
    <property type="project" value="TreeGrafter"/>
</dbReference>
<dbReference type="EMBL" id="DTLS01000030">
    <property type="protein sequence ID" value="HGZ59775.1"/>
    <property type="molecule type" value="Genomic_DNA"/>
</dbReference>
<dbReference type="GO" id="GO:0003723">
    <property type="term" value="F:RNA binding"/>
    <property type="evidence" value="ECO:0007669"/>
    <property type="project" value="InterPro"/>
</dbReference>
<reference evidence="3" key="1">
    <citation type="journal article" date="2020" name="mSystems">
        <title>Genome- and Community-Level Interaction Insights into Carbon Utilization and Element Cycling Functions of Hydrothermarchaeota in Hydrothermal Sediment.</title>
        <authorList>
            <person name="Zhou Z."/>
            <person name="Liu Y."/>
            <person name="Xu W."/>
            <person name="Pan J."/>
            <person name="Luo Z.H."/>
            <person name="Li M."/>
        </authorList>
    </citation>
    <scope>NUCLEOTIDE SEQUENCE [LARGE SCALE GENOMIC DNA]</scope>
    <source>
        <strain evidence="3">SpSt-885</strain>
    </source>
</reference>
<dbReference type="PANTHER" id="PTHR23127">
    <property type="entry name" value="CENTROMERE/MICROTUBULE BINDING PROTEIN CBF5"/>
    <property type="match status" value="1"/>
</dbReference>
<feature type="domain" description="Dyskerin-like" evidence="2">
    <location>
        <begin position="21"/>
        <end position="70"/>
    </location>
</feature>
<dbReference type="GO" id="GO:0000495">
    <property type="term" value="P:box H/ACA sno(s)RNA 3'-end processing"/>
    <property type="evidence" value="ECO:0007669"/>
    <property type="project" value="TreeGrafter"/>
</dbReference>